<dbReference type="InterPro" id="IPR003660">
    <property type="entry name" value="HAMP_dom"/>
</dbReference>
<feature type="domain" description="HAMP" evidence="13">
    <location>
        <begin position="179"/>
        <end position="232"/>
    </location>
</feature>
<dbReference type="SMART" id="SM00388">
    <property type="entry name" value="HisKA"/>
    <property type="match status" value="1"/>
</dbReference>
<proteinExistence type="predicted"/>
<reference evidence="15" key="1">
    <citation type="journal article" date="2019" name="Int. J. Syst. Evol. Microbiol.">
        <title>The Global Catalogue of Microorganisms (GCM) 10K type strain sequencing project: providing services to taxonomists for standard genome sequencing and annotation.</title>
        <authorList>
            <consortium name="The Broad Institute Genomics Platform"/>
            <consortium name="The Broad Institute Genome Sequencing Center for Infectious Disease"/>
            <person name="Wu L."/>
            <person name="Ma J."/>
        </authorList>
    </citation>
    <scope>NUCLEOTIDE SEQUENCE [LARGE SCALE GENOMIC DNA]</scope>
    <source>
        <strain evidence="15">CGMCC 1.12859</strain>
    </source>
</reference>
<dbReference type="PROSITE" id="PS50109">
    <property type="entry name" value="HIS_KIN"/>
    <property type="match status" value="1"/>
</dbReference>
<evidence type="ECO:0000259" key="13">
    <source>
        <dbReference type="PROSITE" id="PS50885"/>
    </source>
</evidence>
<evidence type="ECO:0000256" key="10">
    <source>
        <dbReference type="ARBA" id="ARBA00023136"/>
    </source>
</evidence>
<dbReference type="SUPFAM" id="SSF55874">
    <property type="entry name" value="ATPase domain of HSP90 chaperone/DNA topoisomerase II/histidine kinase"/>
    <property type="match status" value="1"/>
</dbReference>
<keyword evidence="6 11" id="KW-0812">Transmembrane</keyword>
<dbReference type="InterPro" id="IPR003661">
    <property type="entry name" value="HisK_dim/P_dom"/>
</dbReference>
<gene>
    <name evidence="14" type="ORF">ACFQMG_21540</name>
</gene>
<evidence type="ECO:0000256" key="2">
    <source>
        <dbReference type="ARBA" id="ARBA00004236"/>
    </source>
</evidence>
<keyword evidence="15" id="KW-1185">Reference proteome</keyword>
<dbReference type="Pfam" id="PF00512">
    <property type="entry name" value="HisKA"/>
    <property type="match status" value="1"/>
</dbReference>
<keyword evidence="10 11" id="KW-0472">Membrane</keyword>
<evidence type="ECO:0000256" key="5">
    <source>
        <dbReference type="ARBA" id="ARBA00022679"/>
    </source>
</evidence>
<dbReference type="PRINTS" id="PR00344">
    <property type="entry name" value="BCTRLSENSOR"/>
</dbReference>
<evidence type="ECO:0000256" key="6">
    <source>
        <dbReference type="ARBA" id="ARBA00022692"/>
    </source>
</evidence>
<dbReference type="EC" id="2.7.13.3" evidence="3"/>
<dbReference type="PANTHER" id="PTHR45436:SF5">
    <property type="entry name" value="SENSOR HISTIDINE KINASE TRCS"/>
    <property type="match status" value="1"/>
</dbReference>
<accession>A0ABW2FXZ0</accession>
<protein>
    <recommendedName>
        <fullName evidence="3">histidine kinase</fullName>
        <ecNumber evidence="3">2.7.13.3</ecNumber>
    </recommendedName>
</protein>
<dbReference type="SMART" id="SM00387">
    <property type="entry name" value="HATPase_c"/>
    <property type="match status" value="1"/>
</dbReference>
<dbReference type="PROSITE" id="PS50885">
    <property type="entry name" value="HAMP"/>
    <property type="match status" value="1"/>
</dbReference>
<dbReference type="Pfam" id="PF02518">
    <property type="entry name" value="HATPase_c"/>
    <property type="match status" value="1"/>
</dbReference>
<evidence type="ECO:0000256" key="1">
    <source>
        <dbReference type="ARBA" id="ARBA00000085"/>
    </source>
</evidence>
<dbReference type="InterPro" id="IPR036097">
    <property type="entry name" value="HisK_dim/P_sf"/>
</dbReference>
<dbReference type="RefSeq" id="WP_380231748.1">
    <property type="nucleotide sequence ID" value="NZ_JBHSVH010000002.1"/>
</dbReference>
<sequence length="452" mass="47115">MRRVPRPTTLRGRLALVALATSVLWVSVATAAFNVLLGSQLRAQADDVLRTRAAAVVATLEPGPGGLVVREPSDDTALDAGVWIFEGNRPIERPSASPALDRAAQELAGRAAGAGGRDLGSYRLWAVPVLDGARRVGTVVTALSSDPYRESARSALVGSVALAALLVAGIYLLSRRMVGRALRPVAVMSEQAAEWSGTDIAQRFGSAPRPVELAALADRLDGLLDRVAAVVRHEQQLSNELSHELRTPLARVAAEVEWLMARGRDAADRERSHRAIAADAAEMQEICRALLTEARAGSHRAPGRSELLPIVEAVATKAGQGRPAPAITVTADPVLPAPAVGATAAVVERILVPLMDNALRHARQRVGITVRSGPAGAARIVVTDDGHGVPTAVTDIGEAVFAPGYRGDPDDGHDGAGLGLALSRRLARQVGGDVVCVPGAGGGRFEVTLPRG</sequence>
<dbReference type="Proteomes" id="UP001596435">
    <property type="component" value="Unassembled WGS sequence"/>
</dbReference>
<evidence type="ECO:0000256" key="11">
    <source>
        <dbReference type="SAM" id="Phobius"/>
    </source>
</evidence>
<comment type="catalytic activity">
    <reaction evidence="1">
        <text>ATP + protein L-histidine = ADP + protein N-phospho-L-histidine.</text>
        <dbReference type="EC" id="2.7.13.3"/>
    </reaction>
</comment>
<keyword evidence="7 14" id="KW-0418">Kinase</keyword>
<evidence type="ECO:0000256" key="3">
    <source>
        <dbReference type="ARBA" id="ARBA00012438"/>
    </source>
</evidence>
<evidence type="ECO:0000313" key="15">
    <source>
        <dbReference type="Proteomes" id="UP001596435"/>
    </source>
</evidence>
<name>A0ABW2FXZ0_9ACTN</name>
<feature type="domain" description="Histidine kinase" evidence="12">
    <location>
        <begin position="240"/>
        <end position="452"/>
    </location>
</feature>
<dbReference type="InterPro" id="IPR004358">
    <property type="entry name" value="Sig_transdc_His_kin-like_C"/>
</dbReference>
<evidence type="ECO:0000256" key="9">
    <source>
        <dbReference type="ARBA" id="ARBA00023012"/>
    </source>
</evidence>
<dbReference type="InterPro" id="IPR050428">
    <property type="entry name" value="TCS_sensor_his_kinase"/>
</dbReference>
<dbReference type="InterPro" id="IPR036890">
    <property type="entry name" value="HATPase_C_sf"/>
</dbReference>
<dbReference type="GO" id="GO:0016301">
    <property type="term" value="F:kinase activity"/>
    <property type="evidence" value="ECO:0007669"/>
    <property type="project" value="UniProtKB-KW"/>
</dbReference>
<dbReference type="SUPFAM" id="SSF47384">
    <property type="entry name" value="Homodimeric domain of signal transducing histidine kinase"/>
    <property type="match status" value="1"/>
</dbReference>
<dbReference type="EMBL" id="JBHTAJ010000041">
    <property type="protein sequence ID" value="MFC7182133.1"/>
    <property type="molecule type" value="Genomic_DNA"/>
</dbReference>
<evidence type="ECO:0000256" key="8">
    <source>
        <dbReference type="ARBA" id="ARBA00022989"/>
    </source>
</evidence>
<dbReference type="InterPro" id="IPR003594">
    <property type="entry name" value="HATPase_dom"/>
</dbReference>
<evidence type="ECO:0000256" key="4">
    <source>
        <dbReference type="ARBA" id="ARBA00022553"/>
    </source>
</evidence>
<dbReference type="Gene3D" id="3.30.565.10">
    <property type="entry name" value="Histidine kinase-like ATPase, C-terminal domain"/>
    <property type="match status" value="1"/>
</dbReference>
<evidence type="ECO:0000259" key="12">
    <source>
        <dbReference type="PROSITE" id="PS50109"/>
    </source>
</evidence>
<comment type="subcellular location">
    <subcellularLocation>
        <location evidence="2">Cell membrane</location>
    </subcellularLocation>
</comment>
<dbReference type="PANTHER" id="PTHR45436">
    <property type="entry name" value="SENSOR HISTIDINE KINASE YKOH"/>
    <property type="match status" value="1"/>
</dbReference>
<dbReference type="InterPro" id="IPR005467">
    <property type="entry name" value="His_kinase_dom"/>
</dbReference>
<keyword evidence="5" id="KW-0808">Transferase</keyword>
<dbReference type="Gene3D" id="1.10.287.130">
    <property type="match status" value="1"/>
</dbReference>
<keyword evidence="9" id="KW-0902">Two-component regulatory system</keyword>
<comment type="caution">
    <text evidence="14">The sequence shown here is derived from an EMBL/GenBank/DDBJ whole genome shotgun (WGS) entry which is preliminary data.</text>
</comment>
<keyword evidence="8 11" id="KW-1133">Transmembrane helix</keyword>
<keyword evidence="4" id="KW-0597">Phosphoprotein</keyword>
<evidence type="ECO:0000256" key="7">
    <source>
        <dbReference type="ARBA" id="ARBA00022777"/>
    </source>
</evidence>
<feature type="transmembrane region" description="Helical" evidence="11">
    <location>
        <begin position="155"/>
        <end position="173"/>
    </location>
</feature>
<organism evidence="14 15">
    <name type="scientific">Kitasatospora paranensis</name>
    <dbReference type="NCBI Taxonomy" id="258053"/>
    <lineage>
        <taxon>Bacteria</taxon>
        <taxon>Bacillati</taxon>
        <taxon>Actinomycetota</taxon>
        <taxon>Actinomycetes</taxon>
        <taxon>Kitasatosporales</taxon>
        <taxon>Streptomycetaceae</taxon>
        <taxon>Kitasatospora</taxon>
    </lineage>
</organism>
<dbReference type="CDD" id="cd00082">
    <property type="entry name" value="HisKA"/>
    <property type="match status" value="1"/>
</dbReference>
<evidence type="ECO:0000313" key="14">
    <source>
        <dbReference type="EMBL" id="MFC7182133.1"/>
    </source>
</evidence>